<comment type="caution">
    <text evidence="1">The sequence shown here is derived from an EMBL/GenBank/DDBJ whole genome shotgun (WGS) entry which is preliminary data.</text>
</comment>
<sequence length="333" mass="37893">MKDIGRYFLNKGEDVDLMWCSSDPDSLDGIILKERRTAVVDGTAPHVTDPQDPGAADVILNFGDFWDAKGLEAGKDEIRRANEKISGYFSRAYGFLGCVKCQYDFLGELIMESIRDESLLEMKNMIFTRLEGISPLRRRERGIRRDIIMGKGAERGEVKRCFAGAITPKGIKSGLDSLTEGMENIIAIEAPAGFRGEELLSRVSEKGRDAGIYTEEYYCPVDPEKKLEHVIFPEIKTAVITENRYHRAGAEKKQGKVFRIDAVSMVKGDEDSLLLREELERESERYIKRAVDFLKKAKAEHDRLEEYYVDSMDFKRLEELKNKVIATIEEDVL</sequence>
<accession>A0A9D1L783</accession>
<gene>
    <name evidence="1" type="ORF">IAC50_05165</name>
</gene>
<dbReference type="EMBL" id="DVMP01000092">
    <property type="protein sequence ID" value="HIU25867.1"/>
    <property type="molecule type" value="Genomic_DNA"/>
</dbReference>
<dbReference type="AlphaFoldDB" id="A0A9D1L783"/>
<evidence type="ECO:0000313" key="1">
    <source>
        <dbReference type="EMBL" id="HIU25867.1"/>
    </source>
</evidence>
<proteinExistence type="predicted"/>
<protein>
    <submittedName>
        <fullName evidence="1">Uncharacterized protein</fullName>
    </submittedName>
</protein>
<dbReference type="Proteomes" id="UP000824090">
    <property type="component" value="Unassembled WGS sequence"/>
</dbReference>
<reference evidence="1" key="1">
    <citation type="submission" date="2020-10" db="EMBL/GenBank/DDBJ databases">
        <authorList>
            <person name="Gilroy R."/>
        </authorList>
    </citation>
    <scope>NUCLEOTIDE SEQUENCE</scope>
    <source>
        <strain evidence="1">ChiHcec3-6078</strain>
    </source>
</reference>
<organism evidence="1 2">
    <name type="scientific">Candidatus Allocopromorpha excrementigallinarum</name>
    <dbReference type="NCBI Taxonomy" id="2840742"/>
    <lineage>
        <taxon>Bacteria</taxon>
        <taxon>Bacillati</taxon>
        <taxon>Bacillota</taxon>
        <taxon>Clostridia</taxon>
        <taxon>Eubacteriales</taxon>
        <taxon>Eubacteriaceae</taxon>
        <taxon>Eubacteriaceae incertae sedis</taxon>
        <taxon>Candidatus Allocopromorpha</taxon>
    </lineage>
</organism>
<reference evidence="1" key="2">
    <citation type="journal article" date="2021" name="PeerJ">
        <title>Extensive microbial diversity within the chicken gut microbiome revealed by metagenomics and culture.</title>
        <authorList>
            <person name="Gilroy R."/>
            <person name="Ravi A."/>
            <person name="Getino M."/>
            <person name="Pursley I."/>
            <person name="Horton D.L."/>
            <person name="Alikhan N.F."/>
            <person name="Baker D."/>
            <person name="Gharbi K."/>
            <person name="Hall N."/>
            <person name="Watson M."/>
            <person name="Adriaenssens E.M."/>
            <person name="Foster-Nyarko E."/>
            <person name="Jarju S."/>
            <person name="Secka A."/>
            <person name="Antonio M."/>
            <person name="Oren A."/>
            <person name="Chaudhuri R.R."/>
            <person name="La Ragione R."/>
            <person name="Hildebrand F."/>
            <person name="Pallen M.J."/>
        </authorList>
    </citation>
    <scope>NUCLEOTIDE SEQUENCE</scope>
    <source>
        <strain evidence="1">ChiHcec3-6078</strain>
    </source>
</reference>
<evidence type="ECO:0000313" key="2">
    <source>
        <dbReference type="Proteomes" id="UP000824090"/>
    </source>
</evidence>
<name>A0A9D1L783_9FIRM</name>